<dbReference type="RefSeq" id="WP_054537763.1">
    <property type="nucleotide sequence ID" value="NZ_JACIEQ010000001.1"/>
</dbReference>
<evidence type="ECO:0000256" key="2">
    <source>
        <dbReference type="ARBA" id="ARBA00022475"/>
    </source>
</evidence>
<evidence type="ECO:0000256" key="6">
    <source>
        <dbReference type="SAM" id="Phobius"/>
    </source>
</evidence>
<accession>A0A840C7E0</accession>
<dbReference type="GO" id="GO:0005886">
    <property type="term" value="C:plasma membrane"/>
    <property type="evidence" value="ECO:0007669"/>
    <property type="project" value="UniProtKB-SubCell"/>
</dbReference>
<comment type="subcellular location">
    <subcellularLocation>
        <location evidence="1">Cell membrane</location>
        <topology evidence="1">Multi-pass membrane protein</topology>
    </subcellularLocation>
</comment>
<keyword evidence="4 6" id="KW-1133">Transmembrane helix</keyword>
<evidence type="ECO:0000313" key="8">
    <source>
        <dbReference type="Proteomes" id="UP000585681"/>
    </source>
</evidence>
<feature type="transmembrane region" description="Helical" evidence="6">
    <location>
        <begin position="86"/>
        <end position="109"/>
    </location>
</feature>
<dbReference type="Pfam" id="PF03788">
    <property type="entry name" value="LrgA"/>
    <property type="match status" value="1"/>
</dbReference>
<evidence type="ECO:0000256" key="3">
    <source>
        <dbReference type="ARBA" id="ARBA00022692"/>
    </source>
</evidence>
<keyword evidence="8" id="KW-1185">Reference proteome</keyword>
<dbReference type="GO" id="GO:0016787">
    <property type="term" value="F:hydrolase activity"/>
    <property type="evidence" value="ECO:0007669"/>
    <property type="project" value="UniProtKB-KW"/>
</dbReference>
<keyword evidence="3 6" id="KW-0812">Transmembrane</keyword>
<evidence type="ECO:0000256" key="1">
    <source>
        <dbReference type="ARBA" id="ARBA00004651"/>
    </source>
</evidence>
<feature type="transmembrane region" description="Helical" evidence="6">
    <location>
        <begin position="33"/>
        <end position="50"/>
    </location>
</feature>
<comment type="caution">
    <text evidence="7">The sequence shown here is derived from an EMBL/GenBank/DDBJ whole genome shotgun (WGS) entry which is preliminary data.</text>
</comment>
<keyword evidence="5 6" id="KW-0472">Membrane</keyword>
<organism evidence="7 8">
    <name type="scientific">Actibacterium naphthalenivorans</name>
    <dbReference type="NCBI Taxonomy" id="1614693"/>
    <lineage>
        <taxon>Bacteria</taxon>
        <taxon>Pseudomonadati</taxon>
        <taxon>Pseudomonadota</taxon>
        <taxon>Alphaproteobacteria</taxon>
        <taxon>Rhodobacterales</taxon>
        <taxon>Roseobacteraceae</taxon>
        <taxon>Actibacterium</taxon>
    </lineage>
</organism>
<dbReference type="EMBL" id="JACIEQ010000001">
    <property type="protein sequence ID" value="MBB4021335.1"/>
    <property type="molecule type" value="Genomic_DNA"/>
</dbReference>
<protein>
    <submittedName>
        <fullName evidence="7">Putative effector of murein hydrolase LrgA (UPF0299 family)</fullName>
    </submittedName>
</protein>
<evidence type="ECO:0000256" key="4">
    <source>
        <dbReference type="ARBA" id="ARBA00022989"/>
    </source>
</evidence>
<dbReference type="AlphaFoldDB" id="A0A840C7E0"/>
<gene>
    <name evidence="7" type="ORF">GGR17_001126</name>
</gene>
<sequence length="117" mass="11773">MILHLALLLTFQLTGAVISRVFALPLPGPVIGMALLLCFLAAAPRVALPLRTTAQGLLSHLSLLFVPAGVGVVGHLDLLGAQGGPIFAVLVISTTAAIAVAALTFTLVARKSGAGDA</sequence>
<feature type="transmembrane region" description="Helical" evidence="6">
    <location>
        <begin position="57"/>
        <end position="74"/>
    </location>
</feature>
<dbReference type="Proteomes" id="UP000585681">
    <property type="component" value="Unassembled WGS sequence"/>
</dbReference>
<keyword evidence="2" id="KW-1003">Cell membrane</keyword>
<dbReference type="PANTHER" id="PTHR33931">
    <property type="entry name" value="HOLIN-LIKE PROTEIN CIDA-RELATED"/>
    <property type="match status" value="1"/>
</dbReference>
<evidence type="ECO:0000256" key="5">
    <source>
        <dbReference type="ARBA" id="ARBA00023136"/>
    </source>
</evidence>
<evidence type="ECO:0000313" key="7">
    <source>
        <dbReference type="EMBL" id="MBB4021335.1"/>
    </source>
</evidence>
<proteinExistence type="predicted"/>
<name>A0A840C7E0_9RHOB</name>
<keyword evidence="7" id="KW-0378">Hydrolase</keyword>
<dbReference type="InterPro" id="IPR005538">
    <property type="entry name" value="LrgA/CidA"/>
</dbReference>
<dbReference type="PANTHER" id="PTHR33931:SF2">
    <property type="entry name" value="HOLIN-LIKE PROTEIN CIDA"/>
    <property type="match status" value="1"/>
</dbReference>
<reference evidence="7" key="1">
    <citation type="submission" date="2020-08" db="EMBL/GenBank/DDBJ databases">
        <title>Genomic Encyclopedia of Type Strains, Phase IV (KMG-IV): sequencing the most valuable type-strain genomes for metagenomic binning, comparative biology and taxonomic classification.</title>
        <authorList>
            <person name="Goeker M."/>
        </authorList>
    </citation>
    <scope>NUCLEOTIDE SEQUENCE [LARGE SCALE GENOMIC DNA]</scope>
    <source>
        <strain evidence="7">DSM 105040</strain>
    </source>
</reference>